<keyword evidence="4" id="KW-1185">Reference proteome</keyword>
<sequence>MNALSRLGLINWHLLPSMDIDVSGHIGVIGENRSGKSTLLDLIQVVMTGNDRRYLRLNASASDSGRKRSSRSVHAYCLGRLGPDAVSRREARTYLFLVFRNAHRPQQATTIGIALEASERETSERVHAQFIAHGRALTVSDFLYTRDDGSEGVRDWSLARPHLEKLCAEVGGSLAVYRDEPTRYVQDYLKALSTGERFIAPDHMLKAFVNAISFEQIPNATEFVRRYLLERDDIRIGQLRESIATYHDLQKHISKLREKLAALTVLHSEVSAFRSTVREHERNQWLEARAGFDAAVRVTRSLRRDRDSALRMGRDAQYEIEEYARLIRDLDEEQANLQSAIASQTQGGRMQELKQQSKALGLELTTVLNSLKVLHTSVVAGATALRTQHTLETLPLTLMAALDRLVSASGSAAPPSWPADPRAVAMALDDPTLADASSAAATCRTAADRLVKEQAIPEQALLDLQAQIRDIREKGALLDPHVSQLISELSDKGFRPRVLGHLLTVQSEDWRDAVEALLGRDREAIVVDDAHVDEAIRHLQQNRRRLRGCRIVNTRKIDSKKSTPEPNTLASVLRSDDDAAMAFVIRRIGGVRLADTLADLHQPGRAIMRDGTYDDGLTVELREVQGGYRIGAGAARASLPALEEQASALREQIAALDSRCEALRRLAGSLDTLGQAAGRGEALLTLCGQAESLQGRLDQVNADMGDLARNINPDLGSRLEKVRETLANYRREERDASVRLAESRRTVGEITGRLNAGGDQLLGSNTQRRQAFDLWKRRKSLLPREESRTLYASRRKEAKDDCERIARDARKVVFELRDEIEKRKNLIFDRTLAYHQLAGSRPDLTRETVQVMRDIAPWLDSTLSQIRDTELVQFEADAIEAAEKTRNIFQHSFAYELRARFQRLDSALHKLNRILRDHDFHYERYRFTAQPHEGMRDIIALVRASEADDTLFGLLFDQDVSADHPHAKALETVRAVLLDDSLDMSEFEDYRRYYTFNLIMKDITTNRETDLETRRGTGSGAEQQVPFYVAIGSALAAAYHDRAAGDPALEKGIGLAVFDEAFSKLDGKNQKACMDFYHKLGLQVLVAAPFEKRATLYETMDTFIETLRHDDQVDIECYGIRPRARQAFVQANPLNQGFEAFQMAFGEGEAPAAQG</sequence>
<dbReference type="InterPro" id="IPR027417">
    <property type="entry name" value="P-loop_NTPase"/>
</dbReference>
<feature type="domain" description="SMC hinge" evidence="2">
    <location>
        <begin position="498"/>
        <end position="598"/>
    </location>
</feature>
<dbReference type="Gene3D" id="3.40.50.300">
    <property type="entry name" value="P-loop containing nucleotide triphosphate hydrolases"/>
    <property type="match status" value="1"/>
</dbReference>
<dbReference type="GO" id="GO:0006302">
    <property type="term" value="P:double-strand break repair"/>
    <property type="evidence" value="ECO:0007669"/>
    <property type="project" value="TreeGrafter"/>
</dbReference>
<dbReference type="PANTHER" id="PTHR32182">
    <property type="entry name" value="DNA REPLICATION AND REPAIR PROTEIN RECF"/>
    <property type="match status" value="1"/>
</dbReference>
<dbReference type="GO" id="GO:0051276">
    <property type="term" value="P:chromosome organization"/>
    <property type="evidence" value="ECO:0007669"/>
    <property type="project" value="InterPro"/>
</dbReference>
<name>A0A1N7MI14_9PROT</name>
<dbReference type="SUPFAM" id="SSF52540">
    <property type="entry name" value="P-loop containing nucleoside triphosphate hydrolases"/>
    <property type="match status" value="1"/>
</dbReference>
<accession>A0A1N7MI14</accession>
<dbReference type="Pfam" id="PF13555">
    <property type="entry name" value="AAA_29"/>
    <property type="match status" value="1"/>
</dbReference>
<proteinExistence type="predicted"/>
<reference evidence="3 4" key="1">
    <citation type="submission" date="2017-01" db="EMBL/GenBank/DDBJ databases">
        <authorList>
            <person name="Mah S.A."/>
            <person name="Swanson W.J."/>
            <person name="Moy G.W."/>
            <person name="Vacquier V.D."/>
        </authorList>
    </citation>
    <scope>NUCLEOTIDE SEQUENCE [LARGE SCALE GENOMIC DNA]</scope>
    <source>
        <strain evidence="3 4">DSM 11589</strain>
    </source>
</reference>
<evidence type="ECO:0000256" key="1">
    <source>
        <dbReference type="SAM" id="Coils"/>
    </source>
</evidence>
<dbReference type="EMBL" id="FTOA01000004">
    <property type="protein sequence ID" value="SIS85680.1"/>
    <property type="molecule type" value="Genomic_DNA"/>
</dbReference>
<dbReference type="STRING" id="80876.SAMN05421779_104133"/>
<dbReference type="RefSeq" id="WP_076400589.1">
    <property type="nucleotide sequence ID" value="NZ_FTOA01000004.1"/>
</dbReference>
<protein>
    <submittedName>
        <fullName evidence="3">Uncharacterized protein YPO0396</fullName>
    </submittedName>
</protein>
<keyword evidence="1" id="KW-0175">Coiled coil</keyword>
<dbReference type="AlphaFoldDB" id="A0A1N7MI14"/>
<dbReference type="GO" id="GO:0005694">
    <property type="term" value="C:chromosome"/>
    <property type="evidence" value="ECO:0007669"/>
    <property type="project" value="InterPro"/>
</dbReference>
<dbReference type="InterPro" id="IPR010935">
    <property type="entry name" value="SMC_hinge"/>
</dbReference>
<feature type="coiled-coil region" evidence="1">
    <location>
        <begin position="639"/>
        <end position="666"/>
    </location>
</feature>
<organism evidence="3 4">
    <name type="scientific">Insolitispirillum peregrinum</name>
    <dbReference type="NCBI Taxonomy" id="80876"/>
    <lineage>
        <taxon>Bacteria</taxon>
        <taxon>Pseudomonadati</taxon>
        <taxon>Pseudomonadota</taxon>
        <taxon>Alphaproteobacteria</taxon>
        <taxon>Rhodospirillales</taxon>
        <taxon>Novispirillaceae</taxon>
        <taxon>Insolitispirillum</taxon>
    </lineage>
</organism>
<dbReference type="GO" id="GO:0000731">
    <property type="term" value="P:DNA synthesis involved in DNA repair"/>
    <property type="evidence" value="ECO:0007669"/>
    <property type="project" value="TreeGrafter"/>
</dbReference>
<feature type="coiled-coil region" evidence="1">
    <location>
        <begin position="690"/>
        <end position="739"/>
    </location>
</feature>
<evidence type="ECO:0000313" key="3">
    <source>
        <dbReference type="EMBL" id="SIS85680.1"/>
    </source>
</evidence>
<dbReference type="OrthoDB" id="174137at2"/>
<dbReference type="Pfam" id="PF06470">
    <property type="entry name" value="SMC_hinge"/>
    <property type="match status" value="1"/>
</dbReference>
<gene>
    <name evidence="3" type="ORF">SAMN05421779_104133</name>
</gene>
<dbReference type="Pfam" id="PF13558">
    <property type="entry name" value="SbcC_Walker_B"/>
    <property type="match status" value="1"/>
</dbReference>
<evidence type="ECO:0000259" key="2">
    <source>
        <dbReference type="Pfam" id="PF06470"/>
    </source>
</evidence>
<evidence type="ECO:0000313" key="4">
    <source>
        <dbReference type="Proteomes" id="UP000185678"/>
    </source>
</evidence>
<dbReference type="Proteomes" id="UP000185678">
    <property type="component" value="Unassembled WGS sequence"/>
</dbReference>
<dbReference type="PANTHER" id="PTHR32182:SF0">
    <property type="entry name" value="DNA REPLICATION AND REPAIR PROTEIN RECF"/>
    <property type="match status" value="1"/>
</dbReference>
<dbReference type="GO" id="GO:0005524">
    <property type="term" value="F:ATP binding"/>
    <property type="evidence" value="ECO:0007669"/>
    <property type="project" value="InterPro"/>
</dbReference>